<feature type="domain" description="J" evidence="2">
    <location>
        <begin position="5"/>
        <end position="76"/>
    </location>
</feature>
<gene>
    <name evidence="3" type="ORF">M569_08165</name>
</gene>
<feature type="transmembrane region" description="Helical" evidence="1">
    <location>
        <begin position="88"/>
        <end position="108"/>
    </location>
</feature>
<evidence type="ECO:0000313" key="3">
    <source>
        <dbReference type="EMBL" id="EPS66613.1"/>
    </source>
</evidence>
<dbReference type="CDD" id="cd06257">
    <property type="entry name" value="DnaJ"/>
    <property type="match status" value="1"/>
</dbReference>
<dbReference type="InterPro" id="IPR036869">
    <property type="entry name" value="J_dom_sf"/>
</dbReference>
<dbReference type="PROSITE" id="PS50076">
    <property type="entry name" value="DNAJ_2"/>
    <property type="match status" value="1"/>
</dbReference>
<dbReference type="EMBL" id="AUSU01003584">
    <property type="protein sequence ID" value="EPS66613.1"/>
    <property type="molecule type" value="Genomic_DNA"/>
</dbReference>
<dbReference type="SMART" id="SM00271">
    <property type="entry name" value="DnaJ"/>
    <property type="match status" value="1"/>
</dbReference>
<accession>S8DTW5</accession>
<name>S8DTW5_9LAMI</name>
<dbReference type="Pfam" id="PF00226">
    <property type="entry name" value="DnaJ"/>
    <property type="match status" value="1"/>
</dbReference>
<sequence>MHLREAKLLLGIAGDCVPSQSEVKSAYRKLVWGTHPDRFPSEQKAMAEHKFKSISEAYYLLSSEGRRMRIFVPEMAAIVGRGGRRWRFVGASSIPFLFIVLAAISLGGSTAKRAYTRQKEANPSYNPFLP</sequence>
<dbReference type="GO" id="GO:0051087">
    <property type="term" value="F:protein-folding chaperone binding"/>
    <property type="evidence" value="ECO:0007669"/>
    <property type="project" value="TreeGrafter"/>
</dbReference>
<proteinExistence type="predicted"/>
<keyword evidence="1" id="KW-1133">Transmembrane helix</keyword>
<dbReference type="GO" id="GO:0005634">
    <property type="term" value="C:nucleus"/>
    <property type="evidence" value="ECO:0007669"/>
    <property type="project" value="TreeGrafter"/>
</dbReference>
<organism evidence="3 4">
    <name type="scientific">Genlisea aurea</name>
    <dbReference type="NCBI Taxonomy" id="192259"/>
    <lineage>
        <taxon>Eukaryota</taxon>
        <taxon>Viridiplantae</taxon>
        <taxon>Streptophyta</taxon>
        <taxon>Embryophyta</taxon>
        <taxon>Tracheophyta</taxon>
        <taxon>Spermatophyta</taxon>
        <taxon>Magnoliopsida</taxon>
        <taxon>eudicotyledons</taxon>
        <taxon>Gunneridae</taxon>
        <taxon>Pentapetalae</taxon>
        <taxon>asterids</taxon>
        <taxon>lamiids</taxon>
        <taxon>Lamiales</taxon>
        <taxon>Lentibulariaceae</taxon>
        <taxon>Genlisea</taxon>
    </lineage>
</organism>
<dbReference type="GO" id="GO:0051082">
    <property type="term" value="F:unfolded protein binding"/>
    <property type="evidence" value="ECO:0007669"/>
    <property type="project" value="TreeGrafter"/>
</dbReference>
<dbReference type="Gene3D" id="1.10.287.110">
    <property type="entry name" value="DnaJ domain"/>
    <property type="match status" value="1"/>
</dbReference>
<dbReference type="Proteomes" id="UP000015453">
    <property type="component" value="Unassembled WGS sequence"/>
</dbReference>
<dbReference type="PANTHER" id="PTHR43948">
    <property type="entry name" value="DNAJ HOMOLOG SUBFAMILY B"/>
    <property type="match status" value="1"/>
</dbReference>
<keyword evidence="1" id="KW-0472">Membrane</keyword>
<dbReference type="PRINTS" id="PR00625">
    <property type="entry name" value="JDOMAIN"/>
</dbReference>
<dbReference type="PANTHER" id="PTHR43948:SF14">
    <property type="entry name" value="PROTEIN DNAJ, PUTATIVE-RELATED"/>
    <property type="match status" value="1"/>
</dbReference>
<comment type="caution">
    <text evidence="3">The sequence shown here is derived from an EMBL/GenBank/DDBJ whole genome shotgun (WGS) entry which is preliminary data.</text>
</comment>
<evidence type="ECO:0000259" key="2">
    <source>
        <dbReference type="PROSITE" id="PS50076"/>
    </source>
</evidence>
<dbReference type="GO" id="GO:0005737">
    <property type="term" value="C:cytoplasm"/>
    <property type="evidence" value="ECO:0007669"/>
    <property type="project" value="TreeGrafter"/>
</dbReference>
<evidence type="ECO:0000256" key="1">
    <source>
        <dbReference type="SAM" id="Phobius"/>
    </source>
</evidence>
<keyword evidence="1" id="KW-0812">Transmembrane</keyword>
<dbReference type="GO" id="GO:0044183">
    <property type="term" value="F:protein folding chaperone"/>
    <property type="evidence" value="ECO:0007669"/>
    <property type="project" value="TreeGrafter"/>
</dbReference>
<dbReference type="SUPFAM" id="SSF46565">
    <property type="entry name" value="Chaperone J-domain"/>
    <property type="match status" value="1"/>
</dbReference>
<dbReference type="InterPro" id="IPR001623">
    <property type="entry name" value="DnaJ_domain"/>
</dbReference>
<dbReference type="AlphaFoldDB" id="S8DTW5"/>
<evidence type="ECO:0000313" key="4">
    <source>
        <dbReference type="Proteomes" id="UP000015453"/>
    </source>
</evidence>
<dbReference type="OrthoDB" id="10250354at2759"/>
<protein>
    <recommendedName>
        <fullName evidence="2">J domain-containing protein</fullName>
    </recommendedName>
</protein>
<reference evidence="3 4" key="1">
    <citation type="journal article" date="2013" name="BMC Genomics">
        <title>The miniature genome of a carnivorous plant Genlisea aurea contains a low number of genes and short non-coding sequences.</title>
        <authorList>
            <person name="Leushkin E.V."/>
            <person name="Sutormin R.A."/>
            <person name="Nabieva E.R."/>
            <person name="Penin A.A."/>
            <person name="Kondrashov A.S."/>
            <person name="Logacheva M.D."/>
        </authorList>
    </citation>
    <scope>NUCLEOTIDE SEQUENCE [LARGE SCALE GENOMIC DNA]</scope>
</reference>
<keyword evidence="4" id="KW-1185">Reference proteome</keyword>